<evidence type="ECO:0000256" key="2">
    <source>
        <dbReference type="ARBA" id="ARBA00022723"/>
    </source>
</evidence>
<dbReference type="AlphaFoldDB" id="A0A553UHZ8"/>
<accession>A0A553UHZ8</accession>
<proteinExistence type="inferred from homology"/>
<evidence type="ECO:0000259" key="7">
    <source>
        <dbReference type="SMART" id="SM00829"/>
    </source>
</evidence>
<keyword evidence="5" id="KW-0520">NAD</keyword>
<feature type="domain" description="Enoyl reductase (ER)" evidence="7">
    <location>
        <begin position="5"/>
        <end position="359"/>
    </location>
</feature>
<evidence type="ECO:0000256" key="1">
    <source>
        <dbReference type="ARBA" id="ARBA00001947"/>
    </source>
</evidence>
<dbReference type="GO" id="GO:0008270">
    <property type="term" value="F:zinc ion binding"/>
    <property type="evidence" value="ECO:0007669"/>
    <property type="project" value="InterPro"/>
</dbReference>
<dbReference type="SUPFAM" id="SSF51735">
    <property type="entry name" value="NAD(P)-binding Rossmann-fold domains"/>
    <property type="match status" value="1"/>
</dbReference>
<dbReference type="PANTHER" id="PTHR43880">
    <property type="entry name" value="ALCOHOL DEHYDROGENASE"/>
    <property type="match status" value="1"/>
</dbReference>
<dbReference type="InterPro" id="IPR002328">
    <property type="entry name" value="ADH_Zn_CS"/>
</dbReference>
<evidence type="ECO:0000313" key="9">
    <source>
        <dbReference type="Proteomes" id="UP000316092"/>
    </source>
</evidence>
<comment type="similarity">
    <text evidence="6">Belongs to the zinc-containing alcohol dehydrogenase family.</text>
</comment>
<dbReference type="Pfam" id="PF08240">
    <property type="entry name" value="ADH_N"/>
    <property type="match status" value="1"/>
</dbReference>
<dbReference type="InterPro" id="IPR013149">
    <property type="entry name" value="ADH-like_C"/>
</dbReference>
<evidence type="ECO:0000313" key="8">
    <source>
        <dbReference type="EMBL" id="TSA79820.1"/>
    </source>
</evidence>
<keyword evidence="3 6" id="KW-0862">Zinc</keyword>
<dbReference type="Pfam" id="PF00107">
    <property type="entry name" value="ADH_zinc_N"/>
    <property type="match status" value="1"/>
</dbReference>
<dbReference type="GO" id="GO:0046294">
    <property type="term" value="P:formaldehyde catabolic process"/>
    <property type="evidence" value="ECO:0007669"/>
    <property type="project" value="TreeGrafter"/>
</dbReference>
<dbReference type="SUPFAM" id="SSF50129">
    <property type="entry name" value="GroES-like"/>
    <property type="match status" value="2"/>
</dbReference>
<comment type="caution">
    <text evidence="8">The sequence shown here is derived from an EMBL/GenBank/DDBJ whole genome shotgun (WGS) entry which is preliminary data.</text>
</comment>
<comment type="cofactor">
    <cofactor evidence="1 6">
        <name>Zn(2+)</name>
        <dbReference type="ChEBI" id="CHEBI:29105"/>
    </cofactor>
</comment>
<dbReference type="PANTHER" id="PTHR43880:SF12">
    <property type="entry name" value="ALCOHOL DEHYDROGENASE CLASS-3"/>
    <property type="match status" value="1"/>
</dbReference>
<dbReference type="Gene3D" id="3.90.180.10">
    <property type="entry name" value="Medium-chain alcohol dehydrogenases, catalytic domain"/>
    <property type="match status" value="1"/>
</dbReference>
<dbReference type="SMART" id="SM00829">
    <property type="entry name" value="PKS_ER"/>
    <property type="match status" value="1"/>
</dbReference>
<dbReference type="InterPro" id="IPR036291">
    <property type="entry name" value="NAD(P)-bd_dom_sf"/>
</dbReference>
<reference evidence="8 9" key="1">
    <citation type="submission" date="2019-07" db="EMBL/GenBank/DDBJ databases">
        <title>Deinococcus detaillus sp. nov., isolated from humus soil in Antarctica.</title>
        <authorList>
            <person name="Zhang K."/>
        </authorList>
    </citation>
    <scope>NUCLEOTIDE SEQUENCE [LARGE SCALE GENOMIC DNA]</scope>
    <source>
        <strain evidence="8 9">H1</strain>
    </source>
</reference>
<evidence type="ECO:0000256" key="3">
    <source>
        <dbReference type="ARBA" id="ARBA00022833"/>
    </source>
</evidence>
<dbReference type="InterPro" id="IPR011032">
    <property type="entry name" value="GroES-like_sf"/>
</dbReference>
<sequence>MHETGQAVSVELVTLADPGPGQVRVKVRAAGVCHSDLSVVSGTIPQLTPLVLGHEGAGVVEAVGDGVTRVGVGDHVIFNWVPSCGECFFCTTGRPDMCDEAFTLMTMGTMPDGTTPFSQNGEDVYMFSQTSCLAERTVVPEAALVPISRDVPFDVAAITGCAVMTGYGAVMNTAGGAAGRRVAVIGCGGVGLNVIQAARLDGATRIIALDRDARKLEDARAFGATDTINTAEVGDPISAVLDMTDGLGADDTYEVVGHPDTIALAYGLTRKAGKVVVVGVASPEQTVELGAFSIPAESKLITGSWYGQAVAGRDLPLILEKYRAGGLKIDELISHRFTLDELPQALDALARGEVRRAVILMEET</sequence>
<organism evidence="8 9">
    <name type="scientific">Deinococcus detaillensis</name>
    <dbReference type="NCBI Taxonomy" id="2592048"/>
    <lineage>
        <taxon>Bacteria</taxon>
        <taxon>Thermotogati</taxon>
        <taxon>Deinococcota</taxon>
        <taxon>Deinococci</taxon>
        <taxon>Deinococcales</taxon>
        <taxon>Deinococcaceae</taxon>
        <taxon>Deinococcus</taxon>
    </lineage>
</organism>
<gene>
    <name evidence="8" type="ORF">FNU79_17350</name>
</gene>
<dbReference type="PROSITE" id="PS00059">
    <property type="entry name" value="ADH_ZINC"/>
    <property type="match status" value="1"/>
</dbReference>
<dbReference type="EMBL" id="VKDB01000036">
    <property type="protein sequence ID" value="TSA79820.1"/>
    <property type="molecule type" value="Genomic_DNA"/>
</dbReference>
<dbReference type="OrthoDB" id="9806940at2"/>
<dbReference type="InterPro" id="IPR013154">
    <property type="entry name" value="ADH-like_N"/>
</dbReference>
<dbReference type="FunFam" id="3.40.50.720:FF:000003">
    <property type="entry name" value="S-(hydroxymethyl)glutathione dehydrogenase"/>
    <property type="match status" value="1"/>
</dbReference>
<dbReference type="GO" id="GO:0005829">
    <property type="term" value="C:cytosol"/>
    <property type="evidence" value="ECO:0007669"/>
    <property type="project" value="TreeGrafter"/>
</dbReference>
<evidence type="ECO:0000256" key="6">
    <source>
        <dbReference type="RuleBase" id="RU361277"/>
    </source>
</evidence>
<keyword evidence="4" id="KW-0560">Oxidoreductase</keyword>
<evidence type="ECO:0000256" key="5">
    <source>
        <dbReference type="ARBA" id="ARBA00023027"/>
    </source>
</evidence>
<keyword evidence="2 6" id="KW-0479">Metal-binding</keyword>
<dbReference type="InterPro" id="IPR020843">
    <property type="entry name" value="ER"/>
</dbReference>
<evidence type="ECO:0000256" key="4">
    <source>
        <dbReference type="ARBA" id="ARBA00023002"/>
    </source>
</evidence>
<keyword evidence="9" id="KW-1185">Reference proteome</keyword>
<dbReference type="Proteomes" id="UP000316092">
    <property type="component" value="Unassembled WGS sequence"/>
</dbReference>
<protein>
    <submittedName>
        <fullName evidence="8">Zn-dependent alcohol dehydrogenase</fullName>
    </submittedName>
</protein>
<name>A0A553UHZ8_9DEIO</name>
<dbReference type="Gene3D" id="3.40.50.720">
    <property type="entry name" value="NAD(P)-binding Rossmann-like Domain"/>
    <property type="match status" value="1"/>
</dbReference>
<dbReference type="GO" id="GO:0051903">
    <property type="term" value="F:S-(hydroxymethyl)glutathione dehydrogenase [NAD(P)+] activity"/>
    <property type="evidence" value="ECO:0007669"/>
    <property type="project" value="TreeGrafter"/>
</dbReference>
<dbReference type="CDD" id="cd08279">
    <property type="entry name" value="Zn_ADH_class_III"/>
    <property type="match status" value="1"/>
</dbReference>